<evidence type="ECO:0000313" key="1">
    <source>
        <dbReference type="EMBL" id="MBF4766074.1"/>
    </source>
</evidence>
<dbReference type="RefSeq" id="WP_194709254.1">
    <property type="nucleotide sequence ID" value="NZ_JADKPN010000022.1"/>
</dbReference>
<dbReference type="InterPro" id="IPR034660">
    <property type="entry name" value="DinB/YfiT-like"/>
</dbReference>
<sequence length="137" mass="15142">MTPLKTSAWVKDEEAARRRPVPSSELSIASVVSHLRSVEWHWFERSFLGDDSDADPSGGWVLGAEPLAELLDAYDAQCARSRDIVAAHNLDEIEAYAPAGLPLVSLRWIVGHLTEETARHLGHLDLLREAIDGSRGY</sequence>
<accession>A0A930VEK1</accession>
<dbReference type="AlphaFoldDB" id="A0A930VEK1"/>
<name>A0A930VEK1_9ACTN</name>
<comment type="caution">
    <text evidence="1">The sequence shown here is derived from an EMBL/GenBank/DDBJ whole genome shotgun (WGS) entry which is preliminary data.</text>
</comment>
<organism evidence="1 2">
    <name type="scientific">Nocardioides islandensis</name>
    <dbReference type="NCBI Taxonomy" id="433663"/>
    <lineage>
        <taxon>Bacteria</taxon>
        <taxon>Bacillati</taxon>
        <taxon>Actinomycetota</taxon>
        <taxon>Actinomycetes</taxon>
        <taxon>Propionibacteriales</taxon>
        <taxon>Nocardioidaceae</taxon>
        <taxon>Nocardioides</taxon>
    </lineage>
</organism>
<protein>
    <submittedName>
        <fullName evidence="1">DUF664 domain-containing protein</fullName>
    </submittedName>
</protein>
<reference evidence="1" key="1">
    <citation type="submission" date="2020-11" db="EMBL/GenBank/DDBJ databases">
        <title>Nocardioides sp. nov., isolated from Soil of Cynanchum wilfordii Hemsley rhizosphere.</title>
        <authorList>
            <person name="Lee J.-S."/>
            <person name="Suh M.K."/>
            <person name="Kim J.-S."/>
        </authorList>
    </citation>
    <scope>NUCLEOTIDE SEQUENCE</scope>
    <source>
        <strain evidence="1">KCTC 19275</strain>
    </source>
</reference>
<dbReference type="SUPFAM" id="SSF109854">
    <property type="entry name" value="DinB/YfiT-like putative metalloenzymes"/>
    <property type="match status" value="1"/>
</dbReference>
<dbReference type="Pfam" id="PF04978">
    <property type="entry name" value="MST"/>
    <property type="match status" value="1"/>
</dbReference>
<dbReference type="Proteomes" id="UP000640489">
    <property type="component" value="Unassembled WGS sequence"/>
</dbReference>
<dbReference type="InterPro" id="IPR007061">
    <property type="entry name" value="MST-like"/>
</dbReference>
<gene>
    <name evidence="1" type="ORF">ISU07_23305</name>
</gene>
<evidence type="ECO:0000313" key="2">
    <source>
        <dbReference type="Proteomes" id="UP000640489"/>
    </source>
</evidence>
<dbReference type="Gene3D" id="1.20.120.450">
    <property type="entry name" value="dinb family like domain"/>
    <property type="match status" value="1"/>
</dbReference>
<keyword evidence="2" id="KW-1185">Reference proteome</keyword>
<proteinExistence type="predicted"/>
<dbReference type="EMBL" id="JADKPN010000022">
    <property type="protein sequence ID" value="MBF4766074.1"/>
    <property type="molecule type" value="Genomic_DNA"/>
</dbReference>